<name>A0AA43QMJ4_9LECA</name>
<evidence type="ECO:0000313" key="6">
    <source>
        <dbReference type="EMBL" id="MDI1489220.1"/>
    </source>
</evidence>
<evidence type="ECO:0000256" key="1">
    <source>
        <dbReference type="ARBA" id="ARBA00004245"/>
    </source>
</evidence>
<protein>
    <submittedName>
        <fullName evidence="6">Subunit of the Arp2/3 complex</fullName>
    </submittedName>
</protein>
<reference evidence="6" key="1">
    <citation type="journal article" date="2023" name="Genome Biol. Evol.">
        <title>First Whole Genome Sequence and Flow Cytometry Genome Size Data for the Lichen-Forming Fungus Ramalina farinacea (Ascomycota).</title>
        <authorList>
            <person name="Llewellyn T."/>
            <person name="Mian S."/>
            <person name="Hill R."/>
            <person name="Leitch I.J."/>
            <person name="Gaya E."/>
        </authorList>
    </citation>
    <scope>NUCLEOTIDE SEQUENCE</scope>
    <source>
        <strain evidence="6">LIQ254RAFAR</strain>
    </source>
</reference>
<dbReference type="Proteomes" id="UP001161017">
    <property type="component" value="Unassembled WGS sequence"/>
</dbReference>
<comment type="subcellular location">
    <subcellularLocation>
        <location evidence="1">Cytoplasm</location>
        <location evidence="1">Cytoskeleton</location>
    </subcellularLocation>
</comment>
<comment type="caution">
    <text evidence="6">The sequence shown here is derived from an EMBL/GenBank/DDBJ whole genome shotgun (WGS) entry which is preliminary data.</text>
</comment>
<dbReference type="GO" id="GO:0034314">
    <property type="term" value="P:Arp2/3 complex-mediated actin nucleation"/>
    <property type="evidence" value="ECO:0007669"/>
    <property type="project" value="InterPro"/>
</dbReference>
<keyword evidence="3" id="KW-0963">Cytoplasm</keyword>
<evidence type="ECO:0000256" key="2">
    <source>
        <dbReference type="ARBA" id="ARBA00010856"/>
    </source>
</evidence>
<dbReference type="Pfam" id="PF04062">
    <property type="entry name" value="P21-Arc"/>
    <property type="match status" value="1"/>
</dbReference>
<dbReference type="AlphaFoldDB" id="A0AA43QMJ4"/>
<evidence type="ECO:0000256" key="3">
    <source>
        <dbReference type="ARBA" id="ARBA00022490"/>
    </source>
</evidence>
<keyword evidence="5" id="KW-0206">Cytoskeleton</keyword>
<organism evidence="6 7">
    <name type="scientific">Ramalina farinacea</name>
    <dbReference type="NCBI Taxonomy" id="258253"/>
    <lineage>
        <taxon>Eukaryota</taxon>
        <taxon>Fungi</taxon>
        <taxon>Dikarya</taxon>
        <taxon>Ascomycota</taxon>
        <taxon>Pezizomycotina</taxon>
        <taxon>Lecanoromycetes</taxon>
        <taxon>OSLEUM clade</taxon>
        <taxon>Lecanoromycetidae</taxon>
        <taxon>Lecanorales</taxon>
        <taxon>Lecanorineae</taxon>
        <taxon>Ramalinaceae</taxon>
        <taxon>Ramalina</taxon>
    </lineage>
</organism>
<dbReference type="Gene3D" id="1.10.1760.10">
    <property type="entry name" value="Actin-related protein 2/3 complex subunit 3"/>
    <property type="match status" value="1"/>
</dbReference>
<accession>A0AA43QMJ4</accession>
<dbReference type="GO" id="GO:0030833">
    <property type="term" value="P:regulation of actin filament polymerization"/>
    <property type="evidence" value="ECO:0007669"/>
    <property type="project" value="InterPro"/>
</dbReference>
<keyword evidence="4" id="KW-0009">Actin-binding</keyword>
<dbReference type="GO" id="GO:0005885">
    <property type="term" value="C:Arp2/3 protein complex"/>
    <property type="evidence" value="ECO:0007669"/>
    <property type="project" value="InterPro"/>
</dbReference>
<dbReference type="GO" id="GO:0003779">
    <property type="term" value="F:actin binding"/>
    <property type="evidence" value="ECO:0007669"/>
    <property type="project" value="UniProtKB-KW"/>
</dbReference>
<keyword evidence="7" id="KW-1185">Reference proteome</keyword>
<dbReference type="InterPro" id="IPR036753">
    <property type="entry name" value="ARPC3_sf"/>
</dbReference>
<dbReference type="EMBL" id="JAPUFD010000009">
    <property type="protein sequence ID" value="MDI1489220.1"/>
    <property type="molecule type" value="Genomic_DNA"/>
</dbReference>
<sequence>MPAYHSIFLQDQDVRLIGNFALLPLRTKTRGPAYTLPALPRGESDLLVDPESESYDALDDVISLFRANTFFRNFEIKGPADRLLIYGILFLSECLGKIKPSMGKKDAEKALLNAALDQFSIPGDASFPLNQAFEAPRDRQDAETLRQYLSQVRQELAMRLLAKVYADGPTPSKDCVRELGERVNPETCEFKLAPWAVFRINESIKRLVAGFTHVIDELAAASVKTGHERGMADELTKKTVQRIQKYTSELIESVAKDYDYEDEWNPDETRVELSDHLTRLQKIAETLAIEKPFQRFVSTSYDLSPPTVCKTVRSISPALDQMLKVGADPRNGIIIQRHVTKRIGAEDGRVHKQCDDGDDALIEQQKPWMSAKVDKTRNPYLWLSFDDLEALKLFTERTTKQTQKSVTRIELEYDPFGEDLTADAIIGIVNTKFPTLRTFCTSLLPTRGMEDQHWRPLAALPVHQPYTEQEIAYFQALEKLSVHVCLLFRWKSDADWFVRKYPWSGKWRRPVYRQGDEGFGEWIFDRGF</sequence>
<dbReference type="PANTHER" id="PTHR12391">
    <property type="entry name" value="ARP2/3 COMPLEX 21 KD SUBUNIT"/>
    <property type="match status" value="1"/>
</dbReference>
<evidence type="ECO:0000256" key="4">
    <source>
        <dbReference type="ARBA" id="ARBA00023203"/>
    </source>
</evidence>
<dbReference type="InterPro" id="IPR007204">
    <property type="entry name" value="ARPC3"/>
</dbReference>
<proteinExistence type="inferred from homology"/>
<evidence type="ECO:0000256" key="5">
    <source>
        <dbReference type="ARBA" id="ARBA00023212"/>
    </source>
</evidence>
<evidence type="ECO:0000313" key="7">
    <source>
        <dbReference type="Proteomes" id="UP001161017"/>
    </source>
</evidence>
<dbReference type="SUPFAM" id="SSF69060">
    <property type="entry name" value="Arp2/3 complex 21 kDa subunit ARPC3"/>
    <property type="match status" value="1"/>
</dbReference>
<gene>
    <name evidence="6" type="primary">ARC18</name>
    <name evidence="6" type="ORF">OHK93_008498</name>
</gene>
<comment type="similarity">
    <text evidence="2">Belongs to the ARPC3 family.</text>
</comment>